<dbReference type="PROSITE" id="PS52029">
    <property type="entry name" value="LD_TPASE"/>
    <property type="match status" value="1"/>
</dbReference>
<dbReference type="GO" id="GO:0009252">
    <property type="term" value="P:peptidoglycan biosynthetic process"/>
    <property type="evidence" value="ECO:0007669"/>
    <property type="project" value="UniProtKB-UniPathway"/>
</dbReference>
<dbReference type="GO" id="GO:0016740">
    <property type="term" value="F:transferase activity"/>
    <property type="evidence" value="ECO:0007669"/>
    <property type="project" value="UniProtKB-KW"/>
</dbReference>
<dbReference type="SUPFAM" id="SSF141523">
    <property type="entry name" value="L,D-transpeptidase catalytic domain-like"/>
    <property type="match status" value="1"/>
</dbReference>
<dbReference type="AlphaFoldDB" id="A0A7Y6UL57"/>
<dbReference type="PANTHER" id="PTHR36699:SF1">
    <property type="entry name" value="L,D-TRANSPEPTIDASE YAFK-RELATED"/>
    <property type="match status" value="1"/>
</dbReference>
<dbReference type="Gene3D" id="2.40.440.10">
    <property type="entry name" value="L,D-transpeptidase catalytic domain-like"/>
    <property type="match status" value="1"/>
</dbReference>
<sequence>MVVSGGGMDIKMRMVAVATVWLLAGCFSALAGDVADHVVVHKEKRILQLYRGDEMLREYSVALGGNPIGHKEREGDRRTPEGLYVLDWRNDKSGYHLSMHVSYPRPEDIAAAAAKGVDPGGMIMIHGQRNYFGWLAFMTQMFDWTDGCIAVTNAEMDEIWDMVPNNTPIEINP</sequence>
<comment type="caution">
    <text evidence="9">The sequence shown here is derived from an EMBL/GenBank/DDBJ whole genome shotgun (WGS) entry which is preliminary data.</text>
</comment>
<keyword evidence="6 7" id="KW-0961">Cell wall biogenesis/degradation</keyword>
<feature type="active site" description="Proton donor/acceptor" evidence="7">
    <location>
        <position position="126"/>
    </location>
</feature>
<dbReference type="Proteomes" id="UP000520198">
    <property type="component" value="Unassembled WGS sequence"/>
</dbReference>
<reference evidence="9 10" key="1">
    <citation type="submission" date="2020-06" db="EMBL/GenBank/DDBJ databases">
        <authorList>
            <person name="Grouzdev D.S."/>
        </authorList>
    </citation>
    <scope>NUCLEOTIDE SEQUENCE [LARGE SCALE GENOMIC DNA]</scope>
    <source>
        <strain evidence="9 10">HO-A22</strain>
    </source>
</reference>
<dbReference type="EMBL" id="JABWDU010000001">
    <property type="protein sequence ID" value="NVD38041.1"/>
    <property type="molecule type" value="Genomic_DNA"/>
</dbReference>
<evidence type="ECO:0000256" key="2">
    <source>
        <dbReference type="ARBA" id="ARBA00005992"/>
    </source>
</evidence>
<organism evidence="9 10">
    <name type="scientific">Ensifer oleiphilus</name>
    <dbReference type="NCBI Taxonomy" id="2742698"/>
    <lineage>
        <taxon>Bacteria</taxon>
        <taxon>Pseudomonadati</taxon>
        <taxon>Pseudomonadota</taxon>
        <taxon>Alphaproteobacteria</taxon>
        <taxon>Hyphomicrobiales</taxon>
        <taxon>Rhizobiaceae</taxon>
        <taxon>Sinorhizobium/Ensifer group</taxon>
        <taxon>Ensifer</taxon>
    </lineage>
</organism>
<evidence type="ECO:0000256" key="1">
    <source>
        <dbReference type="ARBA" id="ARBA00004752"/>
    </source>
</evidence>
<comment type="pathway">
    <text evidence="1 7">Cell wall biogenesis; peptidoglycan biosynthesis.</text>
</comment>
<evidence type="ECO:0000256" key="3">
    <source>
        <dbReference type="ARBA" id="ARBA00022679"/>
    </source>
</evidence>
<comment type="similarity">
    <text evidence="2">Belongs to the YkuD family.</text>
</comment>
<name>A0A7Y6UL57_9HYPH</name>
<evidence type="ECO:0000313" key="9">
    <source>
        <dbReference type="EMBL" id="NVD38041.1"/>
    </source>
</evidence>
<evidence type="ECO:0000256" key="6">
    <source>
        <dbReference type="ARBA" id="ARBA00023316"/>
    </source>
</evidence>
<dbReference type="InterPro" id="IPR038063">
    <property type="entry name" value="Transpep_catalytic_dom"/>
</dbReference>
<proteinExistence type="inferred from homology"/>
<dbReference type="InterPro" id="IPR005490">
    <property type="entry name" value="LD_TPept_cat_dom"/>
</dbReference>
<dbReference type="GO" id="GO:0004180">
    <property type="term" value="F:carboxypeptidase activity"/>
    <property type="evidence" value="ECO:0007669"/>
    <property type="project" value="UniProtKB-ARBA"/>
</dbReference>
<gene>
    <name evidence="9" type="ORF">HT585_04175</name>
</gene>
<evidence type="ECO:0000313" key="10">
    <source>
        <dbReference type="Proteomes" id="UP000520198"/>
    </source>
</evidence>
<dbReference type="CDD" id="cd16913">
    <property type="entry name" value="YkuD_like"/>
    <property type="match status" value="1"/>
</dbReference>
<feature type="domain" description="L,D-TPase catalytic" evidence="8">
    <location>
        <begin position="36"/>
        <end position="172"/>
    </location>
</feature>
<keyword evidence="10" id="KW-1185">Reference proteome</keyword>
<dbReference type="GO" id="GO:0008360">
    <property type="term" value="P:regulation of cell shape"/>
    <property type="evidence" value="ECO:0007669"/>
    <property type="project" value="UniProtKB-UniRule"/>
</dbReference>
<dbReference type="UniPathway" id="UPA00219"/>
<accession>A0A7Y6UL57</accession>
<evidence type="ECO:0000256" key="5">
    <source>
        <dbReference type="ARBA" id="ARBA00022984"/>
    </source>
</evidence>
<dbReference type="GO" id="GO:0071555">
    <property type="term" value="P:cell wall organization"/>
    <property type="evidence" value="ECO:0007669"/>
    <property type="project" value="UniProtKB-UniRule"/>
</dbReference>
<evidence type="ECO:0000256" key="7">
    <source>
        <dbReference type="PROSITE-ProRule" id="PRU01373"/>
    </source>
</evidence>
<feature type="active site" description="Nucleophile" evidence="7">
    <location>
        <position position="148"/>
    </location>
</feature>
<keyword evidence="4 7" id="KW-0133">Cell shape</keyword>
<evidence type="ECO:0000256" key="4">
    <source>
        <dbReference type="ARBA" id="ARBA00022960"/>
    </source>
</evidence>
<dbReference type="PANTHER" id="PTHR36699">
    <property type="entry name" value="LD-TRANSPEPTIDASE"/>
    <property type="match status" value="1"/>
</dbReference>
<keyword evidence="3" id="KW-0808">Transferase</keyword>
<keyword evidence="5 7" id="KW-0573">Peptidoglycan synthesis</keyword>
<dbReference type="Pfam" id="PF03734">
    <property type="entry name" value="YkuD"/>
    <property type="match status" value="1"/>
</dbReference>
<evidence type="ECO:0000259" key="8">
    <source>
        <dbReference type="PROSITE" id="PS52029"/>
    </source>
</evidence>
<protein>
    <submittedName>
        <fullName evidence="9">L,D-transpeptidase family protein</fullName>
    </submittedName>
</protein>